<dbReference type="InterPro" id="IPR023155">
    <property type="entry name" value="Cyt_c-552/4"/>
</dbReference>
<dbReference type="Gene3D" id="1.25.40.10">
    <property type="entry name" value="Tetratricopeptide repeat domain"/>
    <property type="match status" value="1"/>
</dbReference>
<evidence type="ECO:0000313" key="5">
    <source>
        <dbReference type="EMBL" id="NKI16737.1"/>
    </source>
</evidence>
<dbReference type="InterPro" id="IPR016024">
    <property type="entry name" value="ARM-type_fold"/>
</dbReference>
<dbReference type="InterPro" id="IPR036280">
    <property type="entry name" value="Multihaem_cyt_sf"/>
</dbReference>
<dbReference type="SUPFAM" id="SSF48452">
    <property type="entry name" value="TPR-like"/>
    <property type="match status" value="1"/>
</dbReference>
<sequence>MTFDRCKHLLMIALAAFLVIGMVNAESCDGCHGGEVSSWGQSHHARSMLPALPENIAGKFDGSVTYYNERAFRFDLQDEQYQVWVGEGDNATSYPIDYVFGFNPLQQYLARLPGGRYQAIPVAWDTRPKEQGGQRWFALESDLNWDHPGFTWNTSCAECHSTNLEKGYRQDTDTFLTSFGEVNVGCAACHGSAEGHQQWLASGRPLTPHAGFSVSLAEGGQWQWLDGETIAERLRKPAGRQLSTCAQCHSLRQNIGGWHPDTQMFDHLMLTLPNPPRYHADGQVREEVFVMGSFLQSRMHEGGVVCSSCHEPHSGELRAAGDGTCLQCHRADTYAATEHHRHRLADVQCVDCHMPATVYMGVDARRDHRFGVPDPVLSRAVGSPDPCLSCHGDIPIDRLQQRLPEKVTSGQQRARDFARIQQEGFTGVDHSRLDDGYFPLLREASLLHLLSPALAADRALLSDRLNHPSPVIRAAAIRAFNSVPLSERWRLLSPLLSDPSRAVRMELAPVLAGAAPDVTTEAKAQQLADLFRNYEAQMESNLDSPQITANFANYYMAKGNRQRARDLFMHAVKLDPGFVYPYIQLSALASETPQELEWLNRGKAYDNSGGVSYQLALFHVRQRDYDKALIELEQAVAATPEQVTYSYAYAIALENTGHVEKAIAVLAQLDALGAATTETRDLQFRYLFKSGKKTEAIAFIKEWLEKEPQNPVAVAWRRQVDSWVKPAER</sequence>
<feature type="domain" description="Cytochrome c-552/4" evidence="4">
    <location>
        <begin position="150"/>
        <end position="191"/>
    </location>
</feature>
<evidence type="ECO:0000256" key="2">
    <source>
        <dbReference type="PROSITE-ProRule" id="PRU00339"/>
    </source>
</evidence>
<organism evidence="5 6">
    <name type="scientific">Spongiibacter thalassae</name>
    <dbReference type="NCBI Taxonomy" id="2721624"/>
    <lineage>
        <taxon>Bacteria</taxon>
        <taxon>Pseudomonadati</taxon>
        <taxon>Pseudomonadota</taxon>
        <taxon>Gammaproteobacteria</taxon>
        <taxon>Cellvibrionales</taxon>
        <taxon>Spongiibacteraceae</taxon>
        <taxon>Spongiibacter</taxon>
    </lineage>
</organism>
<dbReference type="SUPFAM" id="SSF48695">
    <property type="entry name" value="Multiheme cytochromes"/>
    <property type="match status" value="1"/>
</dbReference>
<dbReference type="InterPro" id="IPR019734">
    <property type="entry name" value="TPR_rpt"/>
</dbReference>
<protein>
    <recommendedName>
        <fullName evidence="4">Cytochrome c-552/4 domain-containing protein</fullName>
    </recommendedName>
</protein>
<gene>
    <name evidence="5" type="ORF">HCU74_04795</name>
</gene>
<dbReference type="PANTHER" id="PTHR35038">
    <property type="entry name" value="DISSIMILATORY SULFITE REDUCTASE SIRA"/>
    <property type="match status" value="1"/>
</dbReference>
<feature type="repeat" description="TPR" evidence="2">
    <location>
        <begin position="545"/>
        <end position="578"/>
    </location>
</feature>
<dbReference type="PROSITE" id="PS50005">
    <property type="entry name" value="TPR"/>
    <property type="match status" value="2"/>
</dbReference>
<evidence type="ECO:0000259" key="4">
    <source>
        <dbReference type="Pfam" id="PF13435"/>
    </source>
</evidence>
<name>A0ABX1GEB7_9GAMM</name>
<keyword evidence="6" id="KW-1185">Reference proteome</keyword>
<dbReference type="Gene3D" id="1.10.1130.10">
    <property type="entry name" value="Flavocytochrome C3, Chain A"/>
    <property type="match status" value="2"/>
</dbReference>
<reference evidence="5 6" key="1">
    <citation type="submission" date="2020-04" db="EMBL/GenBank/DDBJ databases">
        <authorList>
            <person name="Yoon J."/>
        </authorList>
    </citation>
    <scope>NUCLEOTIDE SEQUENCE [LARGE SCALE GENOMIC DNA]</scope>
    <source>
        <strain evidence="5 6">KMU-166</strain>
    </source>
</reference>
<feature type="repeat" description="TPR" evidence="2">
    <location>
        <begin position="609"/>
        <end position="642"/>
    </location>
</feature>
<dbReference type="SUPFAM" id="SSF48371">
    <property type="entry name" value="ARM repeat"/>
    <property type="match status" value="1"/>
</dbReference>
<feature type="signal peptide" evidence="3">
    <location>
        <begin position="1"/>
        <end position="25"/>
    </location>
</feature>
<keyword evidence="2" id="KW-0802">TPR repeat</keyword>
<feature type="chain" id="PRO_5045932322" description="Cytochrome c-552/4 domain-containing protein" evidence="3">
    <location>
        <begin position="26"/>
        <end position="729"/>
    </location>
</feature>
<dbReference type="EMBL" id="JAAWWK010000002">
    <property type="protein sequence ID" value="NKI16737.1"/>
    <property type="molecule type" value="Genomic_DNA"/>
</dbReference>
<evidence type="ECO:0000313" key="6">
    <source>
        <dbReference type="Proteomes" id="UP000765845"/>
    </source>
</evidence>
<dbReference type="SMART" id="SM00028">
    <property type="entry name" value="TPR"/>
    <property type="match status" value="2"/>
</dbReference>
<dbReference type="InterPro" id="IPR051829">
    <property type="entry name" value="Multiheme_Cytochr_ET"/>
</dbReference>
<keyword evidence="1 3" id="KW-0732">Signal</keyword>
<dbReference type="Pfam" id="PF13435">
    <property type="entry name" value="Cytochrome_C554"/>
    <property type="match status" value="1"/>
</dbReference>
<evidence type="ECO:0000256" key="1">
    <source>
        <dbReference type="ARBA" id="ARBA00022729"/>
    </source>
</evidence>
<evidence type="ECO:0000256" key="3">
    <source>
        <dbReference type="SAM" id="SignalP"/>
    </source>
</evidence>
<dbReference type="InterPro" id="IPR011990">
    <property type="entry name" value="TPR-like_helical_dom_sf"/>
</dbReference>
<dbReference type="PANTHER" id="PTHR35038:SF8">
    <property type="entry name" value="C-TYPE POLYHEME CYTOCHROME OMCC"/>
    <property type="match status" value="1"/>
</dbReference>
<dbReference type="Pfam" id="PF13181">
    <property type="entry name" value="TPR_8"/>
    <property type="match status" value="1"/>
</dbReference>
<dbReference type="Pfam" id="PF13432">
    <property type="entry name" value="TPR_16"/>
    <property type="match status" value="1"/>
</dbReference>
<dbReference type="RefSeq" id="WP_210425126.1">
    <property type="nucleotide sequence ID" value="NZ_JAAWWK010000002.1"/>
</dbReference>
<accession>A0ABX1GEB7</accession>
<proteinExistence type="predicted"/>
<comment type="caution">
    <text evidence="5">The sequence shown here is derived from an EMBL/GenBank/DDBJ whole genome shotgun (WGS) entry which is preliminary data.</text>
</comment>
<dbReference type="Proteomes" id="UP000765845">
    <property type="component" value="Unassembled WGS sequence"/>
</dbReference>